<gene>
    <name evidence="1" type="ORF">BCR37DRAFT_54006</name>
</gene>
<organism evidence="1 2">
    <name type="scientific">Protomyces lactucae-debilis</name>
    <dbReference type="NCBI Taxonomy" id="2754530"/>
    <lineage>
        <taxon>Eukaryota</taxon>
        <taxon>Fungi</taxon>
        <taxon>Dikarya</taxon>
        <taxon>Ascomycota</taxon>
        <taxon>Taphrinomycotina</taxon>
        <taxon>Taphrinomycetes</taxon>
        <taxon>Taphrinales</taxon>
        <taxon>Protomycetaceae</taxon>
        <taxon>Protomyces</taxon>
    </lineage>
</organism>
<evidence type="ECO:0000313" key="1">
    <source>
        <dbReference type="EMBL" id="ORY80828.1"/>
    </source>
</evidence>
<sequence>MIKATARPRRVSKDGSKRTEIQTVDSIRKAVCLWPSSAASNTQWSAIVSAACHDRDAYNFLKDQRGNRVSWKQRDHAELKKAVLHLEQDFTSLARAQANSISVAIFRLVPRSCKSPYVLTSNNLRNGSLLTTANKTKRLAETETEQQGTSIRTTYRHDKHDATHKTPRHTMRKTTTAIREPHNHVVQHTNSFAGLNAS</sequence>
<reference evidence="1 2" key="1">
    <citation type="submission" date="2016-07" db="EMBL/GenBank/DDBJ databases">
        <title>Pervasive Adenine N6-methylation of Active Genes in Fungi.</title>
        <authorList>
            <consortium name="DOE Joint Genome Institute"/>
            <person name="Mondo S.J."/>
            <person name="Dannebaum R.O."/>
            <person name="Kuo R.C."/>
            <person name="Labutti K."/>
            <person name="Haridas S."/>
            <person name="Kuo A."/>
            <person name="Salamov A."/>
            <person name="Ahrendt S.R."/>
            <person name="Lipzen A."/>
            <person name="Sullivan W."/>
            <person name="Andreopoulos W.B."/>
            <person name="Clum A."/>
            <person name="Lindquist E."/>
            <person name="Daum C."/>
            <person name="Ramamoorthy G.K."/>
            <person name="Gryganskyi A."/>
            <person name="Culley D."/>
            <person name="Magnuson J.K."/>
            <person name="James T.Y."/>
            <person name="O'Malley M.A."/>
            <person name="Stajich J.E."/>
            <person name="Spatafora J.W."/>
            <person name="Visel A."/>
            <person name="Grigoriev I.V."/>
        </authorList>
    </citation>
    <scope>NUCLEOTIDE SEQUENCE [LARGE SCALE GENOMIC DNA]</scope>
    <source>
        <strain evidence="1 2">12-1054</strain>
    </source>
</reference>
<keyword evidence="2" id="KW-1185">Reference proteome</keyword>
<proteinExistence type="predicted"/>
<protein>
    <submittedName>
        <fullName evidence="1">Uncharacterized protein</fullName>
    </submittedName>
</protein>
<evidence type="ECO:0000313" key="2">
    <source>
        <dbReference type="Proteomes" id="UP000193685"/>
    </source>
</evidence>
<accession>A0A1Y2FA88</accession>
<dbReference type="GeneID" id="63788955"/>
<dbReference type="RefSeq" id="XP_040724473.1">
    <property type="nucleotide sequence ID" value="XM_040872356.1"/>
</dbReference>
<dbReference type="AlphaFoldDB" id="A0A1Y2FA88"/>
<name>A0A1Y2FA88_PROLT</name>
<dbReference type="EMBL" id="MCFI01000012">
    <property type="protein sequence ID" value="ORY80828.1"/>
    <property type="molecule type" value="Genomic_DNA"/>
</dbReference>
<comment type="caution">
    <text evidence="1">The sequence shown here is derived from an EMBL/GenBank/DDBJ whole genome shotgun (WGS) entry which is preliminary data.</text>
</comment>
<dbReference type="Proteomes" id="UP000193685">
    <property type="component" value="Unassembled WGS sequence"/>
</dbReference>